<dbReference type="Proteomes" id="UP000734854">
    <property type="component" value="Unassembled WGS sequence"/>
</dbReference>
<dbReference type="PANTHER" id="PTHR37239:SF1">
    <property type="entry name" value="EPIDERMAL PATTERNING FACTOR-LIKE PROTEIN 9"/>
    <property type="match status" value="1"/>
</dbReference>
<dbReference type="AlphaFoldDB" id="A0A8J5HL57"/>
<dbReference type="GO" id="GO:2000123">
    <property type="term" value="P:positive regulation of stomatal complex development"/>
    <property type="evidence" value="ECO:0007669"/>
    <property type="project" value="InterPro"/>
</dbReference>
<sequence>MLSVNVGATPGLTKSMQEIQLDNKVKLLDCPGVVMLKSGEADACIYSPSQLQEDRKAAGGDCGGKAWLLGAVAGAAVADAAAGAGFAFRLQLPASACDLTDVVHRAAWSRSETLVYGSNLLPVMEFPKHEESREKSLLRFSNVNTRRLMIGSRVPLCTYNECRGCRFKCSAEQVPVDESDPINSAYRYRCRCHA</sequence>
<dbReference type="InterPro" id="IPR027417">
    <property type="entry name" value="P-loop_NTPase"/>
</dbReference>
<reference evidence="2 3" key="1">
    <citation type="submission" date="2020-08" db="EMBL/GenBank/DDBJ databases">
        <title>Plant Genome Project.</title>
        <authorList>
            <person name="Zhang R.-G."/>
        </authorList>
    </citation>
    <scope>NUCLEOTIDE SEQUENCE [LARGE SCALE GENOMIC DNA]</scope>
    <source>
        <tissue evidence="2">Rhizome</tissue>
    </source>
</reference>
<organism evidence="2 3">
    <name type="scientific">Zingiber officinale</name>
    <name type="common">Ginger</name>
    <name type="synonym">Amomum zingiber</name>
    <dbReference type="NCBI Taxonomy" id="94328"/>
    <lineage>
        <taxon>Eukaryota</taxon>
        <taxon>Viridiplantae</taxon>
        <taxon>Streptophyta</taxon>
        <taxon>Embryophyta</taxon>
        <taxon>Tracheophyta</taxon>
        <taxon>Spermatophyta</taxon>
        <taxon>Magnoliopsida</taxon>
        <taxon>Liliopsida</taxon>
        <taxon>Zingiberales</taxon>
        <taxon>Zingiberaceae</taxon>
        <taxon>Zingiber</taxon>
    </lineage>
</organism>
<name>A0A8J5HL57_ZINOF</name>
<evidence type="ECO:0000313" key="3">
    <source>
        <dbReference type="Proteomes" id="UP000734854"/>
    </source>
</evidence>
<dbReference type="Gene3D" id="3.40.50.300">
    <property type="entry name" value="P-loop containing nucleotide triphosphate hydrolases"/>
    <property type="match status" value="1"/>
</dbReference>
<proteinExistence type="predicted"/>
<dbReference type="EMBL" id="JACMSC010000004">
    <property type="protein sequence ID" value="KAG6526340.1"/>
    <property type="molecule type" value="Genomic_DNA"/>
</dbReference>
<dbReference type="CDD" id="cd22743">
    <property type="entry name" value="stomagen-like"/>
    <property type="match status" value="1"/>
</dbReference>
<dbReference type="InterPro" id="IPR038572">
    <property type="entry name" value="Stomagen_C_sf"/>
</dbReference>
<comment type="caution">
    <text evidence="2">The sequence shown here is derived from an EMBL/GenBank/DDBJ whole genome shotgun (WGS) entry which is preliminary data.</text>
</comment>
<evidence type="ECO:0000259" key="1">
    <source>
        <dbReference type="Pfam" id="PF16851"/>
    </source>
</evidence>
<dbReference type="Gene3D" id="2.20.25.390">
    <property type="entry name" value="Stomagen"/>
    <property type="match status" value="1"/>
</dbReference>
<dbReference type="InterPro" id="IPR031753">
    <property type="entry name" value="Stomagen"/>
</dbReference>
<feature type="domain" description="Stomagen C-terminal" evidence="1">
    <location>
        <begin position="145"/>
        <end position="193"/>
    </location>
</feature>
<accession>A0A8J5HL57</accession>
<dbReference type="PANTHER" id="PTHR37239">
    <property type="entry name" value="EPIDERMAL PATTERNING FACTOR-LIKE PROTEIN 9"/>
    <property type="match status" value="1"/>
</dbReference>
<protein>
    <recommendedName>
        <fullName evidence="1">Stomagen C-terminal domain-containing protein</fullName>
    </recommendedName>
</protein>
<dbReference type="InterPro" id="IPR044858">
    <property type="entry name" value="Stomagen_C"/>
</dbReference>
<keyword evidence="3" id="KW-1185">Reference proteome</keyword>
<evidence type="ECO:0000313" key="2">
    <source>
        <dbReference type="EMBL" id="KAG6526340.1"/>
    </source>
</evidence>
<gene>
    <name evidence="2" type="ORF">ZIOFF_016323</name>
</gene>
<dbReference type="Pfam" id="PF16851">
    <property type="entry name" value="Stomagen"/>
    <property type="match status" value="1"/>
</dbReference>